<sequence>MSKFIRREGFKVVTMTSRRPDSLDSLAHMTFKSFSLLIEIDESRLFVGEIRAHNASTFQSAQLSNVLFNRTGKDFTEKVENTISPKEPDNRAETRIAPQE</sequence>
<gene>
    <name evidence="2" type="ORF">Naga_100947g3</name>
</gene>
<proteinExistence type="predicted"/>
<dbReference type="EMBL" id="AZIL01003271">
    <property type="protein sequence ID" value="EWM20204.1"/>
    <property type="molecule type" value="Genomic_DNA"/>
</dbReference>
<protein>
    <submittedName>
        <fullName evidence="2">Uncharacterized protein</fullName>
    </submittedName>
</protein>
<dbReference type="Proteomes" id="UP000019335">
    <property type="component" value="Unassembled WGS sequence"/>
</dbReference>
<organism evidence="2 3">
    <name type="scientific">Nannochloropsis gaditana</name>
    <dbReference type="NCBI Taxonomy" id="72520"/>
    <lineage>
        <taxon>Eukaryota</taxon>
        <taxon>Sar</taxon>
        <taxon>Stramenopiles</taxon>
        <taxon>Ochrophyta</taxon>
        <taxon>Eustigmatophyceae</taxon>
        <taxon>Eustigmatales</taxon>
        <taxon>Monodopsidaceae</taxon>
        <taxon>Nannochloropsis</taxon>
    </lineage>
</organism>
<keyword evidence="3" id="KW-1185">Reference proteome</keyword>
<name>W7TGY0_9STRA</name>
<feature type="region of interest" description="Disordered" evidence="1">
    <location>
        <begin position="78"/>
        <end position="100"/>
    </location>
</feature>
<evidence type="ECO:0000313" key="3">
    <source>
        <dbReference type="Proteomes" id="UP000019335"/>
    </source>
</evidence>
<reference evidence="2 3" key="1">
    <citation type="journal article" date="2014" name="Mol. Plant">
        <title>Chromosome Scale Genome Assembly and Transcriptome Profiling of Nannochloropsis gaditana in Nitrogen Depletion.</title>
        <authorList>
            <person name="Corteggiani Carpinelli E."/>
            <person name="Telatin A."/>
            <person name="Vitulo N."/>
            <person name="Forcato C."/>
            <person name="D'Angelo M."/>
            <person name="Schiavon R."/>
            <person name="Vezzi A."/>
            <person name="Giacometti G.M."/>
            <person name="Morosinotto T."/>
            <person name="Valle G."/>
        </authorList>
    </citation>
    <scope>NUCLEOTIDE SEQUENCE [LARGE SCALE GENOMIC DNA]</scope>
    <source>
        <strain evidence="2 3">B-31</strain>
    </source>
</reference>
<evidence type="ECO:0000256" key="1">
    <source>
        <dbReference type="SAM" id="MobiDB-lite"/>
    </source>
</evidence>
<accession>W7TGY0</accession>
<feature type="compositionally biased region" description="Basic and acidic residues" evidence="1">
    <location>
        <begin position="78"/>
        <end position="94"/>
    </location>
</feature>
<evidence type="ECO:0000313" key="2">
    <source>
        <dbReference type="EMBL" id="EWM20204.1"/>
    </source>
</evidence>
<comment type="caution">
    <text evidence="2">The sequence shown here is derived from an EMBL/GenBank/DDBJ whole genome shotgun (WGS) entry which is preliminary data.</text>
</comment>
<dbReference type="AlphaFoldDB" id="W7TGY0"/>